<protein>
    <submittedName>
        <fullName evidence="1">Uncharacterized protein</fullName>
    </submittedName>
</protein>
<dbReference type="KEGG" id="nta:107809989"/>
<gene>
    <name evidence="1" type="primary">LOC107809989</name>
</gene>
<name>A0A1S4BMW1_TOBAC</name>
<evidence type="ECO:0000313" key="1">
    <source>
        <dbReference type="RefSeq" id="XP_016490195.1"/>
    </source>
</evidence>
<reference evidence="1" key="1">
    <citation type="submission" date="2025-08" db="UniProtKB">
        <authorList>
            <consortium name="RefSeq"/>
        </authorList>
    </citation>
    <scope>IDENTIFICATION</scope>
</reference>
<organism evidence="1">
    <name type="scientific">Nicotiana tabacum</name>
    <name type="common">Common tobacco</name>
    <dbReference type="NCBI Taxonomy" id="4097"/>
    <lineage>
        <taxon>Eukaryota</taxon>
        <taxon>Viridiplantae</taxon>
        <taxon>Streptophyta</taxon>
        <taxon>Embryophyta</taxon>
        <taxon>Tracheophyta</taxon>
        <taxon>Spermatophyta</taxon>
        <taxon>Magnoliopsida</taxon>
        <taxon>eudicotyledons</taxon>
        <taxon>Gunneridae</taxon>
        <taxon>Pentapetalae</taxon>
        <taxon>asterids</taxon>
        <taxon>lamiids</taxon>
        <taxon>Solanales</taxon>
        <taxon>Solanaceae</taxon>
        <taxon>Nicotianoideae</taxon>
        <taxon>Nicotianeae</taxon>
        <taxon>Nicotiana</taxon>
    </lineage>
</organism>
<dbReference type="AlphaFoldDB" id="A0A1S4BMW1"/>
<proteinExistence type="predicted"/>
<sequence>MRLKHVKKSIEGRIGGDEPYYPSSDTCSFETDEDECWFEDGEEVRVNLPRRGSSSTKKVIYGPTSKKVVWQLGMIFAYVDELRYAVTKYAVQRRVHVEQYANEPTTIRSSMPSSRIVSNDPIMVTRSVDVASDIGFKPSSGLKWKGKPSITIRRLQEIRGQHRIQIRTGGSNNLSQNSNFLHPQ</sequence>
<accession>A0A1S4BMW1</accession>
<dbReference type="OrthoDB" id="1301490at2759"/>
<dbReference type="RefSeq" id="XP_016490195.1">
    <property type="nucleotide sequence ID" value="XM_016634709.1"/>
</dbReference>
<dbReference type="PaxDb" id="4097-A0A1S4BMW1"/>